<evidence type="ECO:0000313" key="4">
    <source>
        <dbReference type="EMBL" id="CAF1246810.1"/>
    </source>
</evidence>
<dbReference type="PANTHER" id="PTHR10695">
    <property type="entry name" value="DEPHOSPHO-COA KINASE-RELATED"/>
    <property type="match status" value="1"/>
</dbReference>
<dbReference type="Proteomes" id="UP000663852">
    <property type="component" value="Unassembled WGS sequence"/>
</dbReference>
<evidence type="ECO:0000256" key="1">
    <source>
        <dbReference type="ARBA" id="ARBA00022741"/>
    </source>
</evidence>
<sequence>MLILGLTGGIATGKTAASEYFKTQGIPIVDADKIARLVVEPDQPAYNLVLKHFGHMNILESNSRRIDRKRLGEIIFGNDQLRRQLNQCTHGFIRREALKQIIEHFFQFHSLIIWDVPLLFEVGLDRYLSHTLVICCDESLQLERLKRRDNIQDDQQALQRINAQMNIKEKCRRARYVIDNSDTKDVLHKRLQAFLSTIQPSQMSTIAWFVALFIPLSVVYGILRLWDLYDRRSNQQ</sequence>
<keyword evidence="3" id="KW-1133">Transmembrane helix</keyword>
<keyword evidence="2" id="KW-0067">ATP-binding</keyword>
<dbReference type="EMBL" id="CAJNOJ010000177">
    <property type="protein sequence ID" value="CAF1246810.1"/>
    <property type="molecule type" value="Genomic_DNA"/>
</dbReference>
<dbReference type="Proteomes" id="UP000663828">
    <property type="component" value="Unassembled WGS sequence"/>
</dbReference>
<comment type="caution">
    <text evidence="5">The sequence shown here is derived from an EMBL/GenBank/DDBJ whole genome shotgun (WGS) entry which is preliminary data.</text>
</comment>
<dbReference type="GO" id="GO:0005524">
    <property type="term" value="F:ATP binding"/>
    <property type="evidence" value="ECO:0007669"/>
    <property type="project" value="UniProtKB-KW"/>
</dbReference>
<dbReference type="CDD" id="cd02022">
    <property type="entry name" value="DPCK"/>
    <property type="match status" value="1"/>
</dbReference>
<keyword evidence="3" id="KW-0812">Transmembrane</keyword>
<evidence type="ECO:0000256" key="3">
    <source>
        <dbReference type="SAM" id="Phobius"/>
    </source>
</evidence>
<dbReference type="PROSITE" id="PS51219">
    <property type="entry name" value="DPCK"/>
    <property type="match status" value="1"/>
</dbReference>
<evidence type="ECO:0008006" key="7">
    <source>
        <dbReference type="Google" id="ProtNLM"/>
    </source>
</evidence>
<evidence type="ECO:0000313" key="5">
    <source>
        <dbReference type="EMBL" id="CAF1516039.1"/>
    </source>
</evidence>
<organism evidence="5 6">
    <name type="scientific">Adineta ricciae</name>
    <name type="common">Rotifer</name>
    <dbReference type="NCBI Taxonomy" id="249248"/>
    <lineage>
        <taxon>Eukaryota</taxon>
        <taxon>Metazoa</taxon>
        <taxon>Spiralia</taxon>
        <taxon>Gnathifera</taxon>
        <taxon>Rotifera</taxon>
        <taxon>Eurotatoria</taxon>
        <taxon>Bdelloidea</taxon>
        <taxon>Adinetida</taxon>
        <taxon>Adinetidae</taxon>
        <taxon>Adineta</taxon>
    </lineage>
</organism>
<dbReference type="InterPro" id="IPR001977">
    <property type="entry name" value="Depp_CoAkinase"/>
</dbReference>
<dbReference type="Pfam" id="PF01121">
    <property type="entry name" value="CoaE"/>
    <property type="match status" value="1"/>
</dbReference>
<dbReference type="HAMAP" id="MF_00376">
    <property type="entry name" value="Dephospho_CoA_kinase"/>
    <property type="match status" value="1"/>
</dbReference>
<dbReference type="AlphaFoldDB" id="A0A815UA62"/>
<dbReference type="NCBIfam" id="TIGR00152">
    <property type="entry name" value="dephospho-CoA kinase"/>
    <property type="match status" value="1"/>
</dbReference>
<dbReference type="Gene3D" id="3.40.50.300">
    <property type="entry name" value="P-loop containing nucleotide triphosphate hydrolases"/>
    <property type="match status" value="1"/>
</dbReference>
<proteinExistence type="inferred from homology"/>
<dbReference type="InterPro" id="IPR027417">
    <property type="entry name" value="P-loop_NTPase"/>
</dbReference>
<name>A0A815UA62_ADIRI</name>
<accession>A0A815UA62</accession>
<protein>
    <recommendedName>
        <fullName evidence="7">Dephospho-CoA kinase</fullName>
    </recommendedName>
</protein>
<dbReference type="GO" id="GO:0015937">
    <property type="term" value="P:coenzyme A biosynthetic process"/>
    <property type="evidence" value="ECO:0007669"/>
    <property type="project" value="InterPro"/>
</dbReference>
<evidence type="ECO:0000256" key="2">
    <source>
        <dbReference type="ARBA" id="ARBA00022840"/>
    </source>
</evidence>
<evidence type="ECO:0000313" key="6">
    <source>
        <dbReference type="Proteomes" id="UP000663828"/>
    </source>
</evidence>
<feature type="transmembrane region" description="Helical" evidence="3">
    <location>
        <begin position="206"/>
        <end position="226"/>
    </location>
</feature>
<gene>
    <name evidence="4" type="ORF">EDS130_LOCUS27755</name>
    <name evidence="5" type="ORF">XAT740_LOCUS40501</name>
</gene>
<keyword evidence="1" id="KW-0547">Nucleotide-binding</keyword>
<keyword evidence="3" id="KW-0472">Membrane</keyword>
<dbReference type="EMBL" id="CAJNOR010004614">
    <property type="protein sequence ID" value="CAF1516039.1"/>
    <property type="molecule type" value="Genomic_DNA"/>
</dbReference>
<reference evidence="5" key="1">
    <citation type="submission" date="2021-02" db="EMBL/GenBank/DDBJ databases">
        <authorList>
            <person name="Nowell W R."/>
        </authorList>
    </citation>
    <scope>NUCLEOTIDE SEQUENCE</scope>
</reference>
<dbReference type="OrthoDB" id="247245at2759"/>
<keyword evidence="6" id="KW-1185">Reference proteome</keyword>
<dbReference type="PANTHER" id="PTHR10695:SF46">
    <property type="entry name" value="BIFUNCTIONAL COENZYME A SYNTHASE-RELATED"/>
    <property type="match status" value="1"/>
</dbReference>
<dbReference type="GO" id="GO:0004140">
    <property type="term" value="F:dephospho-CoA kinase activity"/>
    <property type="evidence" value="ECO:0007669"/>
    <property type="project" value="InterPro"/>
</dbReference>
<dbReference type="SUPFAM" id="SSF52540">
    <property type="entry name" value="P-loop containing nucleoside triphosphate hydrolases"/>
    <property type="match status" value="1"/>
</dbReference>